<dbReference type="AlphaFoldDB" id="A0A4R2KMD0"/>
<protein>
    <submittedName>
        <fullName evidence="1">Uncharacterized protein</fullName>
    </submittedName>
</protein>
<comment type="caution">
    <text evidence="1">The sequence shown here is derived from an EMBL/GenBank/DDBJ whole genome shotgun (WGS) entry which is preliminary data.</text>
</comment>
<dbReference type="EMBL" id="SLWX01000020">
    <property type="protein sequence ID" value="TCO71886.1"/>
    <property type="molecule type" value="Genomic_DNA"/>
</dbReference>
<organism evidence="1 2">
    <name type="scientific">Chromatocurvus halotolerans</name>
    <dbReference type="NCBI Taxonomy" id="1132028"/>
    <lineage>
        <taxon>Bacteria</taxon>
        <taxon>Pseudomonadati</taxon>
        <taxon>Pseudomonadota</taxon>
        <taxon>Gammaproteobacteria</taxon>
        <taxon>Cellvibrionales</taxon>
        <taxon>Halieaceae</taxon>
        <taxon>Chromatocurvus</taxon>
    </lineage>
</organism>
<dbReference type="Proteomes" id="UP000294980">
    <property type="component" value="Unassembled WGS sequence"/>
</dbReference>
<proteinExistence type="predicted"/>
<evidence type="ECO:0000313" key="2">
    <source>
        <dbReference type="Proteomes" id="UP000294980"/>
    </source>
</evidence>
<dbReference type="OrthoDB" id="5733485at2"/>
<sequence>MLLALYAPLSYADCACLWRGSFVDVHPEADLVLTGAVSDGRGNSIDIDISRVLRGPDYLQEVRVWLQARDYCRPERELFPVGSTWVMALQRIDSVPEDGFDPNTPDISYGRKGDYLLSSCGGYWLKLSGNVVSGALVKSPRWAREPEMTPVLLDLIDAHVNGRIGDDAVLEASQEDPRVKELILDTKEFLRSIQR</sequence>
<keyword evidence="2" id="KW-1185">Reference proteome</keyword>
<evidence type="ECO:0000313" key="1">
    <source>
        <dbReference type="EMBL" id="TCO71886.1"/>
    </source>
</evidence>
<gene>
    <name evidence="1" type="ORF">EV688_12040</name>
</gene>
<name>A0A4R2KMD0_9GAMM</name>
<accession>A0A4R2KMD0</accession>
<reference evidence="1 2" key="1">
    <citation type="submission" date="2019-03" db="EMBL/GenBank/DDBJ databases">
        <title>Genomic Encyclopedia of Type Strains, Phase IV (KMG-IV): sequencing the most valuable type-strain genomes for metagenomic binning, comparative biology and taxonomic classification.</title>
        <authorList>
            <person name="Goeker M."/>
        </authorList>
    </citation>
    <scope>NUCLEOTIDE SEQUENCE [LARGE SCALE GENOMIC DNA]</scope>
    <source>
        <strain evidence="1 2">DSM 23344</strain>
    </source>
</reference>